<accession>A0A4R2KZL4</accession>
<gene>
    <name evidence="2" type="ORF">EV214_10756</name>
</gene>
<organism evidence="2 3">
    <name type="scientific">Marinisporobacter balticus</name>
    <dbReference type="NCBI Taxonomy" id="2018667"/>
    <lineage>
        <taxon>Bacteria</taxon>
        <taxon>Bacillati</taxon>
        <taxon>Bacillota</taxon>
        <taxon>Clostridia</taxon>
        <taxon>Peptostreptococcales</taxon>
        <taxon>Thermotaleaceae</taxon>
        <taxon>Marinisporobacter</taxon>
    </lineage>
</organism>
<comment type="caution">
    <text evidence="2">The sequence shown here is derived from an EMBL/GenBank/DDBJ whole genome shotgun (WGS) entry which is preliminary data.</text>
</comment>
<sequence length="211" mass="24189">MDSEKLLLSIHALNASLVSAVFFLSLFGHKDELEQQVFNRALKNAVFITIISLMGYSLYMSVIGNENISLTAIFLSIESLGGLTLLCYFIGLKGVCFSIYIKNKKILQSFMWVLTAMGGLSTISIIFKFDFFDNALGFIRYDELFLFINVMLLGITTPLLPDIRKNLSREDYKKREKEIDKTFNKIYRIYGICIIVFIIYVIYRIYNKGIG</sequence>
<dbReference type="EMBL" id="SLWV01000007">
    <property type="protein sequence ID" value="TCO76899.1"/>
    <property type="molecule type" value="Genomic_DNA"/>
</dbReference>
<feature type="transmembrane region" description="Helical" evidence="1">
    <location>
        <begin position="185"/>
        <end position="206"/>
    </location>
</feature>
<feature type="transmembrane region" description="Helical" evidence="1">
    <location>
        <begin position="68"/>
        <end position="90"/>
    </location>
</feature>
<reference evidence="2 3" key="1">
    <citation type="submission" date="2019-03" db="EMBL/GenBank/DDBJ databases">
        <title>Genomic Encyclopedia of Type Strains, Phase IV (KMG-IV): sequencing the most valuable type-strain genomes for metagenomic binning, comparative biology and taxonomic classification.</title>
        <authorList>
            <person name="Goeker M."/>
        </authorList>
    </citation>
    <scope>NUCLEOTIDE SEQUENCE [LARGE SCALE GENOMIC DNA]</scope>
    <source>
        <strain evidence="2 3">DSM 102940</strain>
    </source>
</reference>
<feature type="transmembrane region" description="Helical" evidence="1">
    <location>
        <begin position="144"/>
        <end position="164"/>
    </location>
</feature>
<proteinExistence type="predicted"/>
<keyword evidence="1" id="KW-0812">Transmembrane</keyword>
<dbReference type="AlphaFoldDB" id="A0A4R2KZL4"/>
<keyword evidence="3" id="KW-1185">Reference proteome</keyword>
<protein>
    <submittedName>
        <fullName evidence="2">Uncharacterized protein</fullName>
    </submittedName>
</protein>
<keyword evidence="1" id="KW-0472">Membrane</keyword>
<name>A0A4R2KZL4_9FIRM</name>
<evidence type="ECO:0000313" key="2">
    <source>
        <dbReference type="EMBL" id="TCO76899.1"/>
    </source>
</evidence>
<dbReference type="Proteomes" id="UP000294919">
    <property type="component" value="Unassembled WGS sequence"/>
</dbReference>
<evidence type="ECO:0000256" key="1">
    <source>
        <dbReference type="SAM" id="Phobius"/>
    </source>
</evidence>
<feature type="transmembrane region" description="Helical" evidence="1">
    <location>
        <begin position="41"/>
        <end position="62"/>
    </location>
</feature>
<dbReference type="OrthoDB" id="1955105at2"/>
<evidence type="ECO:0000313" key="3">
    <source>
        <dbReference type="Proteomes" id="UP000294919"/>
    </source>
</evidence>
<dbReference type="RefSeq" id="WP_132244191.1">
    <property type="nucleotide sequence ID" value="NZ_SLWV01000007.1"/>
</dbReference>
<feature type="transmembrane region" description="Helical" evidence="1">
    <location>
        <begin position="6"/>
        <end position="29"/>
    </location>
</feature>
<feature type="transmembrane region" description="Helical" evidence="1">
    <location>
        <begin position="110"/>
        <end position="132"/>
    </location>
</feature>
<keyword evidence="1" id="KW-1133">Transmembrane helix</keyword>